<name>E0VER6_PEDHC</name>
<dbReference type="EMBL" id="AAZO01008552">
    <property type="status" value="NOT_ANNOTATED_CDS"/>
    <property type="molecule type" value="Genomic_DNA"/>
</dbReference>
<feature type="compositionally biased region" description="Polar residues" evidence="2">
    <location>
        <begin position="190"/>
        <end position="200"/>
    </location>
</feature>
<dbReference type="OMA" id="MDVDCPI"/>
<keyword evidence="5" id="KW-1185">Reference proteome</keyword>
<proteinExistence type="inferred from homology"/>
<gene>
    <name evidence="4" type="primary">8234364</name>
    <name evidence="3" type="ORF">Phum_PHUM137720</name>
</gene>
<accession>E0VER6</accession>
<dbReference type="OrthoDB" id="10036177at2759"/>
<dbReference type="GO" id="GO:0004865">
    <property type="term" value="F:protein serine/threonine phosphatase inhibitor activity"/>
    <property type="evidence" value="ECO:0007669"/>
    <property type="project" value="InterPro"/>
</dbReference>
<reference evidence="3" key="1">
    <citation type="submission" date="2007-04" db="EMBL/GenBank/DDBJ databases">
        <title>Annotation of Pediculus humanus corporis strain USDA.</title>
        <authorList>
            <person name="Kirkness E."/>
            <person name="Hannick L."/>
            <person name="Hass B."/>
            <person name="Bruggner R."/>
            <person name="Lawson D."/>
            <person name="Bidwell S."/>
            <person name="Joardar V."/>
            <person name="Caler E."/>
            <person name="Walenz B."/>
            <person name="Inman J."/>
            <person name="Schobel S."/>
            <person name="Galinsky K."/>
            <person name="Amedeo P."/>
            <person name="Strausberg R."/>
        </authorList>
    </citation>
    <scope>NUCLEOTIDE SEQUENCE</scope>
    <source>
        <strain evidence="3">USDA</strain>
    </source>
</reference>
<evidence type="ECO:0000313" key="3">
    <source>
        <dbReference type="EMBL" id="EEB11872.1"/>
    </source>
</evidence>
<organism>
    <name type="scientific">Pediculus humanus subsp. corporis</name>
    <name type="common">Body louse</name>
    <dbReference type="NCBI Taxonomy" id="121224"/>
    <lineage>
        <taxon>Eukaryota</taxon>
        <taxon>Metazoa</taxon>
        <taxon>Ecdysozoa</taxon>
        <taxon>Arthropoda</taxon>
        <taxon>Hexapoda</taxon>
        <taxon>Insecta</taxon>
        <taxon>Pterygota</taxon>
        <taxon>Neoptera</taxon>
        <taxon>Paraneoptera</taxon>
        <taxon>Psocodea</taxon>
        <taxon>Troctomorpha</taxon>
        <taxon>Phthiraptera</taxon>
        <taxon>Anoplura</taxon>
        <taxon>Pediculidae</taxon>
        <taxon>Pediculus</taxon>
    </lineage>
</organism>
<feature type="compositionally biased region" description="Low complexity" evidence="2">
    <location>
        <begin position="180"/>
        <end position="189"/>
    </location>
</feature>
<dbReference type="VEuPathDB" id="VectorBase:PHUM137720"/>
<evidence type="ECO:0000256" key="2">
    <source>
        <dbReference type="SAM" id="MobiDB-lite"/>
    </source>
</evidence>
<dbReference type="RefSeq" id="XP_002424610.1">
    <property type="nucleotide sequence ID" value="XM_002424565.1"/>
</dbReference>
<protein>
    <recommendedName>
        <fullName evidence="6">Protein FAM122A</fullName>
    </recommendedName>
</protein>
<feature type="compositionally biased region" description="Polar residues" evidence="2">
    <location>
        <begin position="212"/>
        <end position="227"/>
    </location>
</feature>
<dbReference type="GeneID" id="8234364"/>
<evidence type="ECO:0008006" key="6">
    <source>
        <dbReference type="Google" id="ProtNLM"/>
    </source>
</evidence>
<dbReference type="eggNOG" id="ENOG502QTCH">
    <property type="taxonomic scope" value="Eukaryota"/>
</dbReference>
<dbReference type="InterPro" id="IPR026716">
    <property type="entry name" value="PBIR1/2/3"/>
</dbReference>
<evidence type="ECO:0000313" key="4">
    <source>
        <dbReference type="EnsemblMetazoa" id="PHUM137720-PA"/>
    </source>
</evidence>
<reference evidence="4" key="3">
    <citation type="submission" date="2020-05" db="UniProtKB">
        <authorList>
            <consortium name="EnsemblMetazoa"/>
        </authorList>
    </citation>
    <scope>IDENTIFICATION</scope>
    <source>
        <strain evidence="4">USDA</strain>
    </source>
</reference>
<dbReference type="PANTHER" id="PTHR22227">
    <property type="entry name" value="FAMILY WITH SEQUENCE SIMILARITY 122B ISOFORM X1"/>
    <property type="match status" value="1"/>
</dbReference>
<dbReference type="HOGENOM" id="CLU_086772_0_0_1"/>
<evidence type="ECO:0000313" key="5">
    <source>
        <dbReference type="Proteomes" id="UP000009046"/>
    </source>
</evidence>
<evidence type="ECO:0000256" key="1">
    <source>
        <dbReference type="ARBA" id="ARBA00006725"/>
    </source>
</evidence>
<dbReference type="Proteomes" id="UP000009046">
    <property type="component" value="Unassembled WGS sequence"/>
</dbReference>
<dbReference type="CTD" id="8234364"/>
<comment type="similarity">
    <text evidence="1">Belongs to the FAM122 family.</text>
</comment>
<dbReference type="InParanoid" id="E0VER6"/>
<dbReference type="KEGG" id="phu:Phum_PHUM137720"/>
<dbReference type="AlphaFoldDB" id="E0VER6"/>
<dbReference type="EnsemblMetazoa" id="PHUM137720-RA">
    <property type="protein sequence ID" value="PHUM137720-PA"/>
    <property type="gene ID" value="PHUM137720"/>
</dbReference>
<dbReference type="PANTHER" id="PTHR22227:SF6">
    <property type="entry name" value="FAMILY WITH SEQUENCE SIMILARITY 122B ISOFORM X1"/>
    <property type="match status" value="1"/>
</dbReference>
<sequence length="246" mass="26988">MPHPPEQEDLGPRLTPRVNQLRQEECIDVVGREVAHEREIHSAMQMSQSWEDLTLVSSSLSCKSEADGQNSRLESKRLIQRVTDPLHVSLPSVPHCSSPSPTRTGIRHFSPSLQTSWNLSPSPTRKAFATRRSLSPIALRPSTLGIMKRKFDLDDDKESNYLSPPAKRLSCGGSVMPQRLSPLPGSLSSVGTPESLSSVDSPGFFRPVDSPSPHQNIPSPSLTSITNVDEPMREEHIAKQATTSTA</sequence>
<feature type="region of interest" description="Disordered" evidence="2">
    <location>
        <begin position="157"/>
        <end position="246"/>
    </location>
</feature>
<reference evidence="3" key="2">
    <citation type="submission" date="2007-04" db="EMBL/GenBank/DDBJ databases">
        <title>The genome of the human body louse.</title>
        <authorList>
            <consortium name="The Human Body Louse Genome Consortium"/>
            <person name="Kirkness E."/>
            <person name="Walenz B."/>
            <person name="Hass B."/>
            <person name="Bruggner R."/>
            <person name="Strausberg R."/>
        </authorList>
    </citation>
    <scope>NUCLEOTIDE SEQUENCE</scope>
    <source>
        <strain evidence="3">USDA</strain>
    </source>
</reference>
<dbReference type="EMBL" id="DS235093">
    <property type="protein sequence ID" value="EEB11872.1"/>
    <property type="molecule type" value="Genomic_DNA"/>
</dbReference>